<keyword evidence="3" id="KW-1185">Reference proteome</keyword>
<feature type="transmembrane region" description="Helical" evidence="1">
    <location>
        <begin position="379"/>
        <end position="399"/>
    </location>
</feature>
<organism evidence="2 3">
    <name type="scientific">Paucibacter sediminis</name>
    <dbReference type="NCBI Taxonomy" id="3019553"/>
    <lineage>
        <taxon>Bacteria</taxon>
        <taxon>Pseudomonadati</taxon>
        <taxon>Pseudomonadota</taxon>
        <taxon>Betaproteobacteria</taxon>
        <taxon>Burkholderiales</taxon>
        <taxon>Sphaerotilaceae</taxon>
        <taxon>Roseateles</taxon>
    </lineage>
</organism>
<gene>
    <name evidence="2" type="ORF">PFX98_09945</name>
</gene>
<keyword evidence="1" id="KW-1133">Transmembrane helix</keyword>
<dbReference type="AlphaFoldDB" id="A0AA95SYU4"/>
<dbReference type="Pfam" id="PF10136">
    <property type="entry name" value="SpecificRecomb"/>
    <property type="match status" value="1"/>
</dbReference>
<dbReference type="Proteomes" id="UP001177769">
    <property type="component" value="Chromosome"/>
</dbReference>
<keyword evidence="1" id="KW-0812">Transmembrane</keyword>
<name>A0AA95SYU4_9BURK</name>
<accession>A0AA95SYU4</accession>
<protein>
    <submittedName>
        <fullName evidence="2">Site-specific recombinase</fullName>
    </submittedName>
</protein>
<proteinExistence type="predicted"/>
<feature type="transmembrane region" description="Helical" evidence="1">
    <location>
        <begin position="441"/>
        <end position="461"/>
    </location>
</feature>
<dbReference type="RefSeq" id="WP_285235044.1">
    <property type="nucleotide sequence ID" value="NZ_CP116346.1"/>
</dbReference>
<sequence length="666" mass="73442">MAHKASAAWDLTALLNAADPKAALVQRNLWLVRLLEWLRHAPARNEEPAGEDRGTPLPLRRLKHLLNVLERHPEHARSFAAVISGVWAEADALGLFAEVGFAPRMDLWGEFFTRLRERLLPDTADTRDLGELFALLFPAESDEQWLLAIDDELLERVARLFKPEQAARDWREALVSALTVMVSAVRAAGLAGPMRRRMDQALLSDQPFEQLAAAGDAVVAALRTQDHAALAPALQFFRALLARCNQAAATVPDHLEEHGVSVDLMFEVEQLLARSQRIEDLLDCLVSERPQRELLRLVAGLVRVVHERRSIHTLFSRHYSLLARKVAERSAATGEHYITRDRSEYRDMLRRAAGGGLVIVGTTFAKFAVMALGLTAFWAGFWAGANYALSFVIIHLLHWTVATKQPAMTAPAMAHKLQHIATPEGLESFVDEVANLFRSQVAGILGNLLMVAPLVLGVQLLSRALFGGTPVGEHDAHYVLHSLNVLGPSWLFAAFTGVLLFASSLMAGWVENWFVFHRLDSAIAWNPRIIARLGQARAQRWAAWWRANISGLAANVSLGMMLGLVPALLAFFGLPIEVRHITLSTGQLAAAVGNLGLGVMASSPFWLCVIGVLGTGALNLGVSFYLAFKVALRSRGIKLDDQRRVLGAIWQRLRSAPRSFFLPPRP</sequence>
<feature type="transmembrane region" description="Helical" evidence="1">
    <location>
        <begin position="352"/>
        <end position="373"/>
    </location>
</feature>
<feature type="transmembrane region" description="Helical" evidence="1">
    <location>
        <begin position="552"/>
        <end position="574"/>
    </location>
</feature>
<dbReference type="KEGG" id="pais:PFX98_09945"/>
<dbReference type="PIRSF" id="PIRSF015380">
    <property type="entry name" value="Site-sp_rcmb"/>
    <property type="match status" value="1"/>
</dbReference>
<feature type="transmembrane region" description="Helical" evidence="1">
    <location>
        <begin position="604"/>
        <end position="628"/>
    </location>
</feature>
<reference evidence="2" key="1">
    <citation type="submission" date="2023-01" db="EMBL/GenBank/DDBJ databases">
        <title>Whole genome sequence of Paucibacter sp. S2-9 isolated from pond sediment.</title>
        <authorList>
            <person name="Jung J.Y."/>
        </authorList>
    </citation>
    <scope>NUCLEOTIDE SEQUENCE</scope>
    <source>
        <strain evidence="2">S2-9</strain>
    </source>
</reference>
<keyword evidence="1" id="KW-0472">Membrane</keyword>
<dbReference type="InterPro" id="IPR011385">
    <property type="entry name" value="Site-sp_rcmbase"/>
</dbReference>
<feature type="transmembrane region" description="Helical" evidence="1">
    <location>
        <begin position="490"/>
        <end position="510"/>
    </location>
</feature>
<dbReference type="EMBL" id="CP116346">
    <property type="protein sequence ID" value="WIT13924.1"/>
    <property type="molecule type" value="Genomic_DNA"/>
</dbReference>
<evidence type="ECO:0000256" key="1">
    <source>
        <dbReference type="SAM" id="Phobius"/>
    </source>
</evidence>
<evidence type="ECO:0000313" key="3">
    <source>
        <dbReference type="Proteomes" id="UP001177769"/>
    </source>
</evidence>
<evidence type="ECO:0000313" key="2">
    <source>
        <dbReference type="EMBL" id="WIT13924.1"/>
    </source>
</evidence>